<reference evidence="1" key="1">
    <citation type="submission" date="2020-12" db="EMBL/GenBank/DDBJ databases">
        <title>Geomonas sp. Red875, isolated from river sediment.</title>
        <authorList>
            <person name="Xu Z."/>
            <person name="Zhang Z."/>
            <person name="Masuda Y."/>
            <person name="Itoh H."/>
            <person name="Senoo K."/>
        </authorList>
    </citation>
    <scope>NUCLEOTIDE SEQUENCE</scope>
    <source>
        <strain evidence="1">Red875</strain>
    </source>
</reference>
<dbReference type="EMBL" id="JAEMHM010000015">
    <property type="protein sequence ID" value="MBJ6726589.1"/>
    <property type="molecule type" value="Genomic_DNA"/>
</dbReference>
<name>A0A8J7M0Y3_9BACT</name>
<accession>A0A8J7M0Y3</accession>
<dbReference type="RefSeq" id="WP_199385497.1">
    <property type="nucleotide sequence ID" value="NZ_JAEMHM010000015.1"/>
</dbReference>
<keyword evidence="2" id="KW-1185">Reference proteome</keyword>
<sequence length="278" mass="31128">MPSDNDDNIATQTARLAHRSGQDLSELLKEGDADLLRAVLRDPRLEERHVMDVLRRRDLPADILKLIARLPLVARNIGLKIAVAAHPRTSPQLFTGLLPQFHLFELVALIQHPGVLGDHKAAAERAVLKLIPDTPLGNKVTMARRGSLHILEALLAEPEIQVVEAVLSNPVLRESALLSYVRGAAATPESISAIARHRRWGHLPSVRRAMLQNAKTPAIWFTLFLPEVATSEVERLLRLKSLGERQREEVEYELRKRRAEAMLKRRAPSRPSEPETIS</sequence>
<gene>
    <name evidence="1" type="ORF">JFN93_17900</name>
</gene>
<dbReference type="Proteomes" id="UP000636888">
    <property type="component" value="Unassembled WGS sequence"/>
</dbReference>
<organism evidence="1 2">
    <name type="scientific">Geomesophilobacter sediminis</name>
    <dbReference type="NCBI Taxonomy" id="2798584"/>
    <lineage>
        <taxon>Bacteria</taxon>
        <taxon>Pseudomonadati</taxon>
        <taxon>Thermodesulfobacteriota</taxon>
        <taxon>Desulfuromonadia</taxon>
        <taxon>Geobacterales</taxon>
        <taxon>Geobacteraceae</taxon>
        <taxon>Geomesophilobacter</taxon>
    </lineage>
</organism>
<evidence type="ECO:0000313" key="2">
    <source>
        <dbReference type="Proteomes" id="UP000636888"/>
    </source>
</evidence>
<evidence type="ECO:0000313" key="1">
    <source>
        <dbReference type="EMBL" id="MBJ6726589.1"/>
    </source>
</evidence>
<comment type="caution">
    <text evidence="1">The sequence shown here is derived from an EMBL/GenBank/DDBJ whole genome shotgun (WGS) entry which is preliminary data.</text>
</comment>
<dbReference type="AlphaFoldDB" id="A0A8J7M0Y3"/>
<protein>
    <submittedName>
        <fullName evidence="1">Uncharacterized protein</fullName>
    </submittedName>
</protein>
<proteinExistence type="predicted"/>